<accession>A0A6N0HVI5</accession>
<evidence type="ECO:0000256" key="7">
    <source>
        <dbReference type="ARBA" id="ARBA00023224"/>
    </source>
</evidence>
<keyword evidence="7 9" id="KW-0807">Transducer</keyword>
<dbReference type="GO" id="GO:0006935">
    <property type="term" value="P:chemotaxis"/>
    <property type="evidence" value="ECO:0007669"/>
    <property type="project" value="InterPro"/>
</dbReference>
<dbReference type="Pfam" id="PF17200">
    <property type="entry name" value="sCache_2"/>
    <property type="match status" value="1"/>
</dbReference>
<evidence type="ECO:0000256" key="4">
    <source>
        <dbReference type="ARBA" id="ARBA00022692"/>
    </source>
</evidence>
<feature type="domain" description="Methyl-accepting transducer" evidence="11">
    <location>
        <begin position="286"/>
        <end position="522"/>
    </location>
</feature>
<evidence type="ECO:0000313" key="14">
    <source>
        <dbReference type="EMBL" id="QKQ26257.1"/>
    </source>
</evidence>
<dbReference type="InterPro" id="IPR003660">
    <property type="entry name" value="HAMP_dom"/>
</dbReference>
<dbReference type="PANTHER" id="PTHR32089">
    <property type="entry name" value="METHYL-ACCEPTING CHEMOTAXIS PROTEIN MCPB"/>
    <property type="match status" value="1"/>
</dbReference>
<keyword evidence="5 10" id="KW-1133">Transmembrane helix</keyword>
<proteinExistence type="inferred from homology"/>
<keyword evidence="3" id="KW-0997">Cell inner membrane</keyword>
<dbReference type="AlphaFoldDB" id="A0A6N0HVI5"/>
<sequence length="558" mass="60495">MQTASTIGTNRPHFALHDGQRLRVFHKLLFVIVISAIGMIVVGAISMQELRSSLYEDRKLKTRHVVETVYELIAHYGKQEQSGALTREQAQNQAINAVKGLRYDANEYFWINDMQPTMVMHPIKPELDGKPLSQVEDPTGKRLFVEFVDVVKTSSAGFVSYYWSKPGSDAPVPKVSYVKGYTPWEWIVGSGIYIDDVEEIFYQQAFKLWILGGIILLIQVGLSLIVSKALVNPINRLKSVMTNVQRSGDLRERANIVNKNEIGEMADAFNKLLESFQASIADVRQAADQTADSASQLSVITAQTSSGVENTRIQTEQVATAMTEMSATVHEVASNASMASQAAQTADEETSTGKQVVESAINAINLLAEEVERGAATMQKLESDAENINTVVDVIRGIAEQTNLLALNAAIEAARAGEQGRGFAVVADEVRSLAQRTQDSTEEILGIVETLQKGTRDAVHVMDSGRAQANSSVEQAAMAGQSLEGIATAVTHINDMNLQIASAAEEQSAVAEEINQNVTIITNVAQETAEGAASTAAASEQLKGLAAELEHRISKYSV</sequence>
<evidence type="ECO:0000256" key="8">
    <source>
        <dbReference type="ARBA" id="ARBA00029447"/>
    </source>
</evidence>
<dbReference type="RefSeq" id="WP_174673004.1">
    <property type="nucleotide sequence ID" value="NZ_CP054491.1"/>
</dbReference>
<keyword evidence="15" id="KW-1185">Reference proteome</keyword>
<dbReference type="GO" id="GO:0004888">
    <property type="term" value="F:transmembrane signaling receptor activity"/>
    <property type="evidence" value="ECO:0007669"/>
    <property type="project" value="InterPro"/>
</dbReference>
<evidence type="ECO:0000256" key="6">
    <source>
        <dbReference type="ARBA" id="ARBA00023136"/>
    </source>
</evidence>
<feature type="domain" description="T-SNARE coiled-coil homology" evidence="12">
    <location>
        <begin position="481"/>
        <end position="518"/>
    </location>
</feature>
<evidence type="ECO:0000256" key="3">
    <source>
        <dbReference type="ARBA" id="ARBA00022519"/>
    </source>
</evidence>
<evidence type="ECO:0000259" key="13">
    <source>
        <dbReference type="PROSITE" id="PS50885"/>
    </source>
</evidence>
<gene>
    <name evidence="14" type="ORF">HUE57_08150</name>
</gene>
<protein>
    <submittedName>
        <fullName evidence="14">Methyl-accepting chemotaxis protein</fullName>
    </submittedName>
</protein>
<evidence type="ECO:0000256" key="5">
    <source>
        <dbReference type="ARBA" id="ARBA00022989"/>
    </source>
</evidence>
<dbReference type="PANTHER" id="PTHR32089:SF119">
    <property type="entry name" value="METHYL-ACCEPTING CHEMOTAXIS PROTEIN CTPL"/>
    <property type="match status" value="1"/>
</dbReference>
<dbReference type="Pfam" id="PF00015">
    <property type="entry name" value="MCPsignal"/>
    <property type="match status" value="1"/>
</dbReference>
<dbReference type="GO" id="GO:0007165">
    <property type="term" value="P:signal transduction"/>
    <property type="evidence" value="ECO:0007669"/>
    <property type="project" value="UniProtKB-KW"/>
</dbReference>
<dbReference type="Proteomes" id="UP000509658">
    <property type="component" value="Chromosome"/>
</dbReference>
<reference evidence="14 15" key="1">
    <citation type="submission" date="2020-05" db="EMBL/GenBank/DDBJ databases">
        <title>Horizontal transmission and recombination maintain forever young bacterial symbiont genomes.</title>
        <authorList>
            <person name="Russell S.L."/>
            <person name="Pepper-Tunick E."/>
            <person name="Svedberg J."/>
            <person name="Byrne A."/>
            <person name="Ruelas Castillo J."/>
            <person name="Vollmers C."/>
            <person name="Beinart R.A."/>
            <person name="Corbett-Detig R."/>
        </authorList>
    </citation>
    <scope>NUCLEOTIDE SEQUENCE [LARGE SCALE GENOMIC DNA]</scope>
    <source>
        <strain evidence="14">Santa_Monica_outfall</strain>
    </source>
</reference>
<dbReference type="InterPro" id="IPR000727">
    <property type="entry name" value="T_SNARE_dom"/>
</dbReference>
<keyword evidence="6 10" id="KW-0472">Membrane</keyword>
<keyword evidence="4 10" id="KW-0812">Transmembrane</keyword>
<dbReference type="PROSITE" id="PS50111">
    <property type="entry name" value="CHEMOTAXIS_TRANSDUC_2"/>
    <property type="match status" value="1"/>
</dbReference>
<keyword evidence="2" id="KW-1003">Cell membrane</keyword>
<dbReference type="SUPFAM" id="SSF58104">
    <property type="entry name" value="Methyl-accepting chemotaxis protein (MCP) signaling domain"/>
    <property type="match status" value="1"/>
</dbReference>
<evidence type="ECO:0000256" key="1">
    <source>
        <dbReference type="ARBA" id="ARBA00004429"/>
    </source>
</evidence>
<evidence type="ECO:0000313" key="15">
    <source>
        <dbReference type="Proteomes" id="UP000509658"/>
    </source>
</evidence>
<dbReference type="PRINTS" id="PR00260">
    <property type="entry name" value="CHEMTRNSDUCR"/>
</dbReference>
<dbReference type="InterPro" id="IPR004090">
    <property type="entry name" value="Chemotax_Me-accpt_rcpt"/>
</dbReference>
<dbReference type="Gene3D" id="3.30.450.20">
    <property type="entry name" value="PAS domain"/>
    <property type="match status" value="1"/>
</dbReference>
<dbReference type="KEGG" id="rev:HUE57_08150"/>
<dbReference type="FunFam" id="1.10.287.950:FF:000001">
    <property type="entry name" value="Methyl-accepting chemotaxis sensory transducer"/>
    <property type="match status" value="1"/>
</dbReference>
<evidence type="ECO:0000259" key="11">
    <source>
        <dbReference type="PROSITE" id="PS50111"/>
    </source>
</evidence>
<evidence type="ECO:0000256" key="9">
    <source>
        <dbReference type="PROSITE-ProRule" id="PRU00284"/>
    </source>
</evidence>
<feature type="transmembrane region" description="Helical" evidence="10">
    <location>
        <begin position="24"/>
        <end position="45"/>
    </location>
</feature>
<dbReference type="SMART" id="SM01049">
    <property type="entry name" value="Cache_2"/>
    <property type="match status" value="1"/>
</dbReference>
<comment type="subcellular location">
    <subcellularLocation>
        <location evidence="1">Cell inner membrane</location>
        <topology evidence="1">Multi-pass membrane protein</topology>
    </subcellularLocation>
</comment>
<dbReference type="Pfam" id="PF00672">
    <property type="entry name" value="HAMP"/>
    <property type="match status" value="1"/>
</dbReference>
<dbReference type="EMBL" id="CP054491">
    <property type="protein sequence ID" value="QKQ26257.1"/>
    <property type="molecule type" value="Genomic_DNA"/>
</dbReference>
<evidence type="ECO:0000259" key="12">
    <source>
        <dbReference type="PROSITE" id="PS50192"/>
    </source>
</evidence>
<dbReference type="CDD" id="cd11386">
    <property type="entry name" value="MCP_signal"/>
    <property type="match status" value="1"/>
</dbReference>
<name>A0A6N0HVI5_9GAMM</name>
<dbReference type="InterPro" id="IPR033480">
    <property type="entry name" value="sCache_2"/>
</dbReference>
<evidence type="ECO:0000256" key="10">
    <source>
        <dbReference type="SAM" id="Phobius"/>
    </source>
</evidence>
<dbReference type="SMART" id="SM00304">
    <property type="entry name" value="HAMP"/>
    <property type="match status" value="1"/>
</dbReference>
<dbReference type="GO" id="GO:0005886">
    <property type="term" value="C:plasma membrane"/>
    <property type="evidence" value="ECO:0007669"/>
    <property type="project" value="UniProtKB-SubCell"/>
</dbReference>
<feature type="domain" description="HAMP" evidence="13">
    <location>
        <begin position="228"/>
        <end position="281"/>
    </location>
</feature>
<dbReference type="Gene3D" id="1.10.287.950">
    <property type="entry name" value="Methyl-accepting chemotaxis protein"/>
    <property type="match status" value="1"/>
</dbReference>
<dbReference type="SMART" id="SM00283">
    <property type="entry name" value="MA"/>
    <property type="match status" value="1"/>
</dbReference>
<organism evidence="14 15">
    <name type="scientific">Candidatus Reidiella endopervernicosa</name>
    <dbReference type="NCBI Taxonomy" id="2738883"/>
    <lineage>
        <taxon>Bacteria</taxon>
        <taxon>Pseudomonadati</taxon>
        <taxon>Pseudomonadota</taxon>
        <taxon>Gammaproteobacteria</taxon>
        <taxon>Candidatus Reidiella</taxon>
    </lineage>
</organism>
<dbReference type="CDD" id="cd06225">
    <property type="entry name" value="HAMP"/>
    <property type="match status" value="1"/>
</dbReference>
<dbReference type="InterPro" id="IPR004089">
    <property type="entry name" value="MCPsignal_dom"/>
</dbReference>
<dbReference type="PROSITE" id="PS50885">
    <property type="entry name" value="HAMP"/>
    <property type="match status" value="1"/>
</dbReference>
<comment type="similarity">
    <text evidence="8">Belongs to the methyl-accepting chemotaxis (MCP) protein family.</text>
</comment>
<dbReference type="PROSITE" id="PS50192">
    <property type="entry name" value="T_SNARE"/>
    <property type="match status" value="1"/>
</dbReference>
<evidence type="ECO:0000256" key="2">
    <source>
        <dbReference type="ARBA" id="ARBA00022475"/>
    </source>
</evidence>